<keyword evidence="9" id="KW-1185">Reference proteome</keyword>
<feature type="region of interest" description="Disordered" evidence="6">
    <location>
        <begin position="399"/>
        <end position="427"/>
    </location>
</feature>
<comment type="similarity">
    <text evidence="1">Belongs to the sigma-70 factor family. ECF subfamily.</text>
</comment>
<evidence type="ECO:0000256" key="1">
    <source>
        <dbReference type="ARBA" id="ARBA00010641"/>
    </source>
</evidence>
<evidence type="ECO:0000313" key="8">
    <source>
        <dbReference type="EMBL" id="GAA4489010.1"/>
    </source>
</evidence>
<dbReference type="Gene3D" id="1.10.1740.10">
    <property type="match status" value="1"/>
</dbReference>
<evidence type="ECO:0000256" key="6">
    <source>
        <dbReference type="SAM" id="MobiDB-lite"/>
    </source>
</evidence>
<dbReference type="InterPro" id="IPR013325">
    <property type="entry name" value="RNA_pol_sigma_r2"/>
</dbReference>
<feature type="compositionally biased region" description="Pro residues" evidence="6">
    <location>
        <begin position="329"/>
        <end position="362"/>
    </location>
</feature>
<dbReference type="PANTHER" id="PTHR43133:SF8">
    <property type="entry name" value="RNA POLYMERASE SIGMA FACTOR HI_1459-RELATED"/>
    <property type="match status" value="1"/>
</dbReference>
<evidence type="ECO:0000256" key="4">
    <source>
        <dbReference type="ARBA" id="ARBA00023125"/>
    </source>
</evidence>
<feature type="compositionally biased region" description="Low complexity" evidence="6">
    <location>
        <begin position="411"/>
        <end position="427"/>
    </location>
</feature>
<dbReference type="SUPFAM" id="SSF88946">
    <property type="entry name" value="Sigma2 domain of RNA polymerase sigma factors"/>
    <property type="match status" value="1"/>
</dbReference>
<comment type="caution">
    <text evidence="8">The sequence shown here is derived from an EMBL/GenBank/DDBJ whole genome shotgun (WGS) entry which is preliminary data.</text>
</comment>
<keyword evidence="4" id="KW-0238">DNA-binding</keyword>
<dbReference type="InterPro" id="IPR007627">
    <property type="entry name" value="RNA_pol_sigma70_r2"/>
</dbReference>
<proteinExistence type="inferred from homology"/>
<keyword evidence="5" id="KW-0804">Transcription</keyword>
<keyword evidence="3" id="KW-0731">Sigma factor</keyword>
<dbReference type="InterPro" id="IPR036388">
    <property type="entry name" value="WH-like_DNA-bd_sf"/>
</dbReference>
<evidence type="ECO:0000256" key="5">
    <source>
        <dbReference type="ARBA" id="ARBA00023163"/>
    </source>
</evidence>
<sequence length="442" mass="45122">MLPVSLVEAATLAGGSMRDPRTDAELLGAVRRGDHGAYRVLWERHFDAGLRFARRRFPSRAEDLVSESFLAVFQQLTTGGNGPDTAFRAYLRAVIRNTALHWRKDAEHIVDVDDFEPVDARDGLALVERKAESADVLAAFRALPERWQRVLWLAEVAEAGRPDIARELGITPNAVSALQLRARSGLKVGLLARQVPAALREDPSHAARLLPRHLAEPSNPALAAEVAAHVVVCAACDELLAGMRVSMSRMRGAALSATLLGALGTAVPMVSLSSGSAAAAVVTAAGTGMVLRLAAGGVAAATIGALLLQPAHTPPPAPPIAAASAPALATPPPPPPVAPALAPPPSTAVPVSSPDPVPPVEQAPPASIASLRVTIAVSVGPGANAGGELTALGATFTAGGGSRTPAPPVSVPDSPDPAWHGSATAGSSSITISVNGARTVVP</sequence>
<gene>
    <name evidence="8" type="ORF">GCM10023171_29420</name>
</gene>
<dbReference type="InterPro" id="IPR039425">
    <property type="entry name" value="RNA_pol_sigma-70-like"/>
</dbReference>
<feature type="region of interest" description="Disordered" evidence="6">
    <location>
        <begin position="317"/>
        <end position="362"/>
    </location>
</feature>
<dbReference type="Pfam" id="PF04542">
    <property type="entry name" value="Sigma70_r2"/>
    <property type="match status" value="1"/>
</dbReference>
<feature type="domain" description="RNA polymerase sigma-70 region 2" evidence="7">
    <location>
        <begin position="42"/>
        <end position="106"/>
    </location>
</feature>
<organism evidence="8 9">
    <name type="scientific">Microbacterium panaciterrae</name>
    <dbReference type="NCBI Taxonomy" id="985759"/>
    <lineage>
        <taxon>Bacteria</taxon>
        <taxon>Bacillati</taxon>
        <taxon>Actinomycetota</taxon>
        <taxon>Actinomycetes</taxon>
        <taxon>Micrococcales</taxon>
        <taxon>Microbacteriaceae</taxon>
        <taxon>Microbacterium</taxon>
    </lineage>
</organism>
<protein>
    <recommendedName>
        <fullName evidence="7">RNA polymerase sigma-70 region 2 domain-containing protein</fullName>
    </recommendedName>
</protein>
<evidence type="ECO:0000256" key="2">
    <source>
        <dbReference type="ARBA" id="ARBA00023015"/>
    </source>
</evidence>
<name>A0ABP8PKE1_9MICO</name>
<dbReference type="NCBIfam" id="TIGR02937">
    <property type="entry name" value="sigma70-ECF"/>
    <property type="match status" value="1"/>
</dbReference>
<dbReference type="PANTHER" id="PTHR43133">
    <property type="entry name" value="RNA POLYMERASE ECF-TYPE SIGMA FACTO"/>
    <property type="match status" value="1"/>
</dbReference>
<evidence type="ECO:0000313" key="9">
    <source>
        <dbReference type="Proteomes" id="UP001500731"/>
    </source>
</evidence>
<accession>A0ABP8PKE1</accession>
<keyword evidence="2" id="KW-0805">Transcription regulation</keyword>
<evidence type="ECO:0000256" key="3">
    <source>
        <dbReference type="ARBA" id="ARBA00023082"/>
    </source>
</evidence>
<dbReference type="Gene3D" id="1.10.10.10">
    <property type="entry name" value="Winged helix-like DNA-binding domain superfamily/Winged helix DNA-binding domain"/>
    <property type="match status" value="1"/>
</dbReference>
<dbReference type="SUPFAM" id="SSF88659">
    <property type="entry name" value="Sigma3 and sigma4 domains of RNA polymerase sigma factors"/>
    <property type="match status" value="1"/>
</dbReference>
<dbReference type="InterPro" id="IPR014284">
    <property type="entry name" value="RNA_pol_sigma-70_dom"/>
</dbReference>
<reference evidence="9" key="1">
    <citation type="journal article" date="2019" name="Int. J. Syst. Evol. Microbiol.">
        <title>The Global Catalogue of Microorganisms (GCM) 10K type strain sequencing project: providing services to taxonomists for standard genome sequencing and annotation.</title>
        <authorList>
            <consortium name="The Broad Institute Genomics Platform"/>
            <consortium name="The Broad Institute Genome Sequencing Center for Infectious Disease"/>
            <person name="Wu L."/>
            <person name="Ma J."/>
        </authorList>
    </citation>
    <scope>NUCLEOTIDE SEQUENCE [LARGE SCALE GENOMIC DNA]</scope>
    <source>
        <strain evidence="9">JCM 17839</strain>
    </source>
</reference>
<dbReference type="Proteomes" id="UP001500731">
    <property type="component" value="Unassembled WGS sequence"/>
</dbReference>
<dbReference type="InterPro" id="IPR013324">
    <property type="entry name" value="RNA_pol_sigma_r3/r4-like"/>
</dbReference>
<evidence type="ECO:0000259" key="7">
    <source>
        <dbReference type="Pfam" id="PF04542"/>
    </source>
</evidence>
<dbReference type="EMBL" id="BAABGP010000019">
    <property type="protein sequence ID" value="GAA4489010.1"/>
    <property type="molecule type" value="Genomic_DNA"/>
</dbReference>